<evidence type="ECO:0000256" key="1">
    <source>
        <dbReference type="ARBA" id="ARBA00004141"/>
    </source>
</evidence>
<feature type="transmembrane region" description="Helical" evidence="5">
    <location>
        <begin position="280"/>
        <end position="298"/>
    </location>
</feature>
<dbReference type="PANTHER" id="PTHR11662">
    <property type="entry name" value="SOLUTE CARRIER FAMILY 17"/>
    <property type="match status" value="1"/>
</dbReference>
<dbReference type="PANTHER" id="PTHR11662:SF285">
    <property type="entry name" value="HEXURONATE TRANSPORTER"/>
    <property type="match status" value="1"/>
</dbReference>
<feature type="domain" description="Major facilitator superfamily (MFS) profile" evidence="6">
    <location>
        <begin position="21"/>
        <end position="427"/>
    </location>
</feature>
<dbReference type="RefSeq" id="WP_272742357.1">
    <property type="nucleotide sequence ID" value="NZ_JAQQKW010000011.1"/>
</dbReference>
<feature type="transmembrane region" description="Helical" evidence="5">
    <location>
        <begin position="17"/>
        <end position="34"/>
    </location>
</feature>
<dbReference type="CDD" id="cd17319">
    <property type="entry name" value="MFS_ExuT_GudP_like"/>
    <property type="match status" value="1"/>
</dbReference>
<organism evidence="7 8">
    <name type="scientific">Asticcacaulis currens</name>
    <dbReference type="NCBI Taxonomy" id="2984210"/>
    <lineage>
        <taxon>Bacteria</taxon>
        <taxon>Pseudomonadati</taxon>
        <taxon>Pseudomonadota</taxon>
        <taxon>Alphaproteobacteria</taxon>
        <taxon>Caulobacterales</taxon>
        <taxon>Caulobacteraceae</taxon>
        <taxon>Asticcacaulis</taxon>
    </lineage>
</organism>
<feature type="transmembrane region" description="Helical" evidence="5">
    <location>
        <begin position="55"/>
        <end position="79"/>
    </location>
</feature>
<dbReference type="Pfam" id="PF07690">
    <property type="entry name" value="MFS_1"/>
    <property type="match status" value="1"/>
</dbReference>
<protein>
    <submittedName>
        <fullName evidence="7">MFS transporter</fullName>
    </submittedName>
</protein>
<dbReference type="Gene3D" id="1.20.1250.20">
    <property type="entry name" value="MFS general substrate transporter like domains"/>
    <property type="match status" value="2"/>
</dbReference>
<evidence type="ECO:0000313" key="7">
    <source>
        <dbReference type="EMBL" id="MDC7695695.1"/>
    </source>
</evidence>
<keyword evidence="3 5" id="KW-1133">Transmembrane helix</keyword>
<feature type="transmembrane region" description="Helical" evidence="5">
    <location>
        <begin position="145"/>
        <end position="167"/>
    </location>
</feature>
<feature type="transmembrane region" description="Helical" evidence="5">
    <location>
        <begin position="85"/>
        <end position="105"/>
    </location>
</feature>
<dbReference type="InterPro" id="IPR020846">
    <property type="entry name" value="MFS_dom"/>
</dbReference>
<dbReference type="EMBL" id="JAQQKW010000011">
    <property type="protein sequence ID" value="MDC7695695.1"/>
    <property type="molecule type" value="Genomic_DNA"/>
</dbReference>
<feature type="transmembrane region" description="Helical" evidence="5">
    <location>
        <begin position="404"/>
        <end position="423"/>
    </location>
</feature>
<feature type="transmembrane region" description="Helical" evidence="5">
    <location>
        <begin position="319"/>
        <end position="348"/>
    </location>
</feature>
<evidence type="ECO:0000256" key="5">
    <source>
        <dbReference type="SAM" id="Phobius"/>
    </source>
</evidence>
<dbReference type="SUPFAM" id="SSF103473">
    <property type="entry name" value="MFS general substrate transporter"/>
    <property type="match status" value="1"/>
</dbReference>
<reference evidence="7 8" key="1">
    <citation type="submission" date="2023-01" db="EMBL/GenBank/DDBJ databases">
        <title>Novel species of the genus Asticcacaulis isolated from rivers.</title>
        <authorList>
            <person name="Lu H."/>
        </authorList>
    </citation>
    <scope>NUCLEOTIDE SEQUENCE [LARGE SCALE GENOMIC DNA]</scope>
    <source>
        <strain evidence="7 8">DXS10W</strain>
    </source>
</reference>
<proteinExistence type="predicted"/>
<dbReference type="InterPro" id="IPR000849">
    <property type="entry name" value="Sugar_P_transporter"/>
</dbReference>
<keyword evidence="2 5" id="KW-0812">Transmembrane</keyword>
<evidence type="ECO:0000259" key="6">
    <source>
        <dbReference type="PROSITE" id="PS50850"/>
    </source>
</evidence>
<dbReference type="PROSITE" id="PS50850">
    <property type="entry name" value="MFS"/>
    <property type="match status" value="1"/>
</dbReference>
<feature type="transmembrane region" description="Helical" evidence="5">
    <location>
        <begin position="173"/>
        <end position="195"/>
    </location>
</feature>
<dbReference type="PIRSF" id="PIRSF002808">
    <property type="entry name" value="Hexose_phosphate_transp"/>
    <property type="match status" value="1"/>
</dbReference>
<dbReference type="Proteomes" id="UP001216595">
    <property type="component" value="Unassembled WGS sequence"/>
</dbReference>
<evidence type="ECO:0000256" key="3">
    <source>
        <dbReference type="ARBA" id="ARBA00022989"/>
    </source>
</evidence>
<name>A0ABT5IIK2_9CAUL</name>
<evidence type="ECO:0000256" key="4">
    <source>
        <dbReference type="ARBA" id="ARBA00023136"/>
    </source>
</evidence>
<gene>
    <name evidence="7" type="ORF">PQU94_15570</name>
</gene>
<accession>A0ABT5IIK2</accession>
<dbReference type="InterPro" id="IPR050382">
    <property type="entry name" value="MFS_Na/Anion_cotransporter"/>
</dbReference>
<sequence>MNQRPDLVYSTKGIGRYRWVICALLFIAIGINYIDRQMIGILKPTLQDELKWTEIDYAHIVFWFQCFYAVGFLTFGRIIDAVGVRIGYAVAFTIWTVASIGHGLIHSVTQFAIARSVLGFGESGSFPASLKAVSEWFPQKERAQAVGIFNAGTALGPIVTPLVVPAITLAFGWRAAFISIGIITALWLIAWMIIYRRPQEHPRVSPAELAHIQSDDTTATETTTPAAKISWFKLLTFPQTWAYALGKFLTDPIWWLYLFWLPDFLHKRHGLDLKTFGPPLIAIYILADVGSIFGGWASSKQLQAGRTPNAARKSTMLMCALLVTPIVAAQFVGNLWGAVAIIGLAAASHQAWSANLMTLPSDLFPKQAVASVIGIGGMAGAIGGMLMTTYNGYILELFKSYQPIFIVAGSAYLIAILVIHTLAPRLEKVPEEKILKN</sequence>
<evidence type="ECO:0000256" key="2">
    <source>
        <dbReference type="ARBA" id="ARBA00022692"/>
    </source>
</evidence>
<keyword evidence="4 5" id="KW-0472">Membrane</keyword>
<comment type="caution">
    <text evidence="7">The sequence shown here is derived from an EMBL/GenBank/DDBJ whole genome shotgun (WGS) entry which is preliminary data.</text>
</comment>
<comment type="subcellular location">
    <subcellularLocation>
        <location evidence="1">Membrane</location>
        <topology evidence="1">Multi-pass membrane protein</topology>
    </subcellularLocation>
</comment>
<feature type="transmembrane region" description="Helical" evidence="5">
    <location>
        <begin position="368"/>
        <end position="392"/>
    </location>
</feature>
<dbReference type="InterPro" id="IPR011701">
    <property type="entry name" value="MFS"/>
</dbReference>
<feature type="transmembrane region" description="Helical" evidence="5">
    <location>
        <begin position="241"/>
        <end position="260"/>
    </location>
</feature>
<dbReference type="InterPro" id="IPR036259">
    <property type="entry name" value="MFS_trans_sf"/>
</dbReference>
<evidence type="ECO:0000313" key="8">
    <source>
        <dbReference type="Proteomes" id="UP001216595"/>
    </source>
</evidence>
<keyword evidence="8" id="KW-1185">Reference proteome</keyword>